<dbReference type="PROSITE" id="PS00383">
    <property type="entry name" value="TYR_PHOSPHATASE_1"/>
    <property type="match status" value="1"/>
</dbReference>
<dbReference type="GO" id="GO:0004722">
    <property type="term" value="F:protein serine/threonine phosphatase activity"/>
    <property type="evidence" value="ECO:0007669"/>
    <property type="project" value="UniProtKB-EC"/>
</dbReference>
<dbReference type="InterPro" id="IPR029021">
    <property type="entry name" value="Prot-tyrosine_phosphatase-like"/>
</dbReference>
<accession>A0A3M7SR25</accession>
<dbReference type="EMBL" id="REGN01000935">
    <property type="protein sequence ID" value="RNA37998.1"/>
    <property type="molecule type" value="Genomic_DNA"/>
</dbReference>
<evidence type="ECO:0000259" key="18">
    <source>
        <dbReference type="PROSITE" id="PS50054"/>
    </source>
</evidence>
<evidence type="ECO:0000256" key="15">
    <source>
        <dbReference type="ARBA" id="ARBA00047761"/>
    </source>
</evidence>
<evidence type="ECO:0000256" key="1">
    <source>
        <dbReference type="ARBA" id="ARBA00004123"/>
    </source>
</evidence>
<evidence type="ECO:0000256" key="9">
    <source>
        <dbReference type="ARBA" id="ARBA00022912"/>
    </source>
</evidence>
<dbReference type="Pfam" id="PF14671">
    <property type="entry name" value="DSPn"/>
    <property type="match status" value="1"/>
</dbReference>
<dbReference type="GO" id="GO:0005634">
    <property type="term" value="C:nucleus"/>
    <property type="evidence" value="ECO:0007669"/>
    <property type="project" value="UniProtKB-SubCell"/>
</dbReference>
<comment type="similarity">
    <text evidence="4">Belongs to the protein-tyrosine phosphatase family. Non-receptor class CDC14 subfamily.</text>
</comment>
<dbReference type="AlphaFoldDB" id="A0A3M7SR25"/>
<evidence type="ECO:0000256" key="14">
    <source>
        <dbReference type="ARBA" id="ARBA00037822"/>
    </source>
</evidence>
<keyword evidence="11" id="KW-0539">Nucleus</keyword>
<keyword evidence="9" id="KW-0904">Protein phosphatase</keyword>
<dbReference type="GO" id="GO:0000922">
    <property type="term" value="C:spindle pole"/>
    <property type="evidence" value="ECO:0007669"/>
    <property type="project" value="UniProtKB-SubCell"/>
</dbReference>
<evidence type="ECO:0000256" key="11">
    <source>
        <dbReference type="ARBA" id="ARBA00023242"/>
    </source>
</evidence>
<feature type="domain" description="Tyrosine specific protein phosphatases" evidence="19">
    <location>
        <begin position="273"/>
        <end position="335"/>
    </location>
</feature>
<keyword evidence="13" id="KW-0131">Cell cycle</keyword>
<evidence type="ECO:0000256" key="10">
    <source>
        <dbReference type="ARBA" id="ARBA00023212"/>
    </source>
</evidence>
<comment type="caution">
    <text evidence="20">The sequence shown here is derived from an EMBL/GenBank/DDBJ whole genome shotgun (WGS) entry which is preliminary data.</text>
</comment>
<dbReference type="InterPro" id="IPR000387">
    <property type="entry name" value="Tyr_Pase_dom"/>
</dbReference>
<name>A0A3M7SR25_BRAPC</name>
<keyword evidence="7" id="KW-0132">Cell division</keyword>
<dbReference type="InterPro" id="IPR050561">
    <property type="entry name" value="PTP"/>
</dbReference>
<feature type="domain" description="Tyrosine-protein phosphatase" evidence="18">
    <location>
        <begin position="190"/>
        <end position="348"/>
    </location>
</feature>
<dbReference type="FunFam" id="3.90.190.10:FF:000032">
    <property type="entry name" value="dual specificity protein phosphatase CDC14A isoform X1"/>
    <property type="match status" value="1"/>
</dbReference>
<evidence type="ECO:0000256" key="2">
    <source>
        <dbReference type="ARBA" id="ARBA00004300"/>
    </source>
</evidence>
<dbReference type="InterPro" id="IPR016130">
    <property type="entry name" value="Tyr_Pase_AS"/>
</dbReference>
<evidence type="ECO:0000256" key="16">
    <source>
        <dbReference type="ARBA" id="ARBA00048336"/>
    </source>
</evidence>
<dbReference type="CDD" id="cd14499">
    <property type="entry name" value="CDC14_C"/>
    <property type="match status" value="1"/>
</dbReference>
<evidence type="ECO:0000256" key="6">
    <source>
        <dbReference type="ARBA" id="ARBA00022553"/>
    </source>
</evidence>
<dbReference type="EC" id="3.1.3.41" evidence="20"/>
<feature type="compositionally biased region" description="Acidic residues" evidence="17">
    <location>
        <begin position="389"/>
        <end position="406"/>
    </location>
</feature>
<dbReference type="PROSITE" id="PS50054">
    <property type="entry name" value="TYR_PHOSPHATASE_DUAL"/>
    <property type="match status" value="1"/>
</dbReference>
<keyword evidence="8 20" id="KW-0378">Hydrolase</keyword>
<dbReference type="InterPro" id="IPR044506">
    <property type="entry name" value="CDC14_C"/>
</dbReference>
<evidence type="ECO:0000256" key="3">
    <source>
        <dbReference type="ARBA" id="ARBA00004647"/>
    </source>
</evidence>
<dbReference type="SMART" id="SM00195">
    <property type="entry name" value="DSPc"/>
    <property type="match status" value="1"/>
</dbReference>
<dbReference type="Proteomes" id="UP000276133">
    <property type="component" value="Unassembled WGS sequence"/>
</dbReference>
<evidence type="ECO:0000256" key="7">
    <source>
        <dbReference type="ARBA" id="ARBA00022618"/>
    </source>
</evidence>
<dbReference type="SMART" id="SM00404">
    <property type="entry name" value="PTPc_motif"/>
    <property type="match status" value="1"/>
</dbReference>
<dbReference type="GO" id="GO:0005813">
    <property type="term" value="C:centrosome"/>
    <property type="evidence" value="ECO:0007669"/>
    <property type="project" value="UniProtKB-SubCell"/>
</dbReference>
<keyword evidence="12" id="KW-0966">Cell projection</keyword>
<comment type="catalytic activity">
    <reaction evidence="16">
        <text>O-phospho-L-threonyl-[protein] + H2O = L-threonyl-[protein] + phosphate</text>
        <dbReference type="Rhea" id="RHEA:47004"/>
        <dbReference type="Rhea" id="RHEA-COMP:11060"/>
        <dbReference type="Rhea" id="RHEA-COMP:11605"/>
        <dbReference type="ChEBI" id="CHEBI:15377"/>
        <dbReference type="ChEBI" id="CHEBI:30013"/>
        <dbReference type="ChEBI" id="CHEBI:43474"/>
        <dbReference type="ChEBI" id="CHEBI:61977"/>
        <dbReference type="EC" id="3.1.3.16"/>
    </reaction>
</comment>
<dbReference type="Gene3D" id="3.90.190.10">
    <property type="entry name" value="Protein tyrosine phosphatase superfamily"/>
    <property type="match status" value="2"/>
</dbReference>
<evidence type="ECO:0000259" key="19">
    <source>
        <dbReference type="PROSITE" id="PS50056"/>
    </source>
</evidence>
<feature type="region of interest" description="Disordered" evidence="17">
    <location>
        <begin position="387"/>
        <end position="414"/>
    </location>
</feature>
<comment type="subcellular location">
    <subcellularLocation>
        <location evidence="14">Cell projection</location>
        <location evidence="14">Kinocilium</location>
    </subcellularLocation>
    <subcellularLocation>
        <location evidence="2">Cytoplasm</location>
        <location evidence="2">Cytoskeleton</location>
        <location evidence="2">Microtubule organizing center</location>
        <location evidence="2">Centrosome</location>
    </subcellularLocation>
    <subcellularLocation>
        <location evidence="3">Cytoplasm</location>
        <location evidence="3">Cytoskeleton</location>
        <location evidence="3">Spindle pole</location>
    </subcellularLocation>
    <subcellularLocation>
        <location evidence="1">Nucleus</location>
    </subcellularLocation>
</comment>
<dbReference type="GO" id="GO:0004725">
    <property type="term" value="F:protein tyrosine phosphatase activity"/>
    <property type="evidence" value="ECO:0007669"/>
    <property type="project" value="UniProtKB-EC"/>
</dbReference>
<dbReference type="InterPro" id="IPR020422">
    <property type="entry name" value="TYR_PHOSPHATASE_DUAL_dom"/>
</dbReference>
<keyword evidence="6" id="KW-0597">Phosphoprotein</keyword>
<dbReference type="GO" id="GO:0060091">
    <property type="term" value="C:kinocilium"/>
    <property type="evidence" value="ECO:0007669"/>
    <property type="project" value="UniProtKB-SubCell"/>
</dbReference>
<dbReference type="GO" id="GO:0050877">
    <property type="term" value="P:nervous system process"/>
    <property type="evidence" value="ECO:0007669"/>
    <property type="project" value="UniProtKB-ARBA"/>
</dbReference>
<evidence type="ECO:0000256" key="13">
    <source>
        <dbReference type="ARBA" id="ARBA00023306"/>
    </source>
</evidence>
<dbReference type="STRING" id="10195.A0A3M7SR25"/>
<evidence type="ECO:0000313" key="20">
    <source>
        <dbReference type="EMBL" id="RNA37998.1"/>
    </source>
</evidence>
<dbReference type="Pfam" id="PF22785">
    <property type="entry name" value="Tc-R-P"/>
    <property type="match status" value="1"/>
</dbReference>
<dbReference type="CDD" id="cd17657">
    <property type="entry name" value="CDC14_N"/>
    <property type="match status" value="1"/>
</dbReference>
<protein>
    <submittedName>
        <fullName evidence="20">Dual specificity phosphatase CDC14A isoform X2</fullName>
        <ecNumber evidence="20">3.1.3.16</ecNumber>
        <ecNumber evidence="20">3.1.3.41</ecNumber>
        <ecNumber evidence="20">3.1.3.48</ecNumber>
    </submittedName>
</protein>
<reference evidence="20 21" key="1">
    <citation type="journal article" date="2018" name="Sci. Rep.">
        <title>Genomic signatures of local adaptation to the degree of environmental predictability in rotifers.</title>
        <authorList>
            <person name="Franch-Gras L."/>
            <person name="Hahn C."/>
            <person name="Garcia-Roger E.M."/>
            <person name="Carmona M.J."/>
            <person name="Serra M."/>
            <person name="Gomez A."/>
        </authorList>
    </citation>
    <scope>NUCLEOTIDE SEQUENCE [LARGE SCALE GENOMIC DNA]</scope>
    <source>
        <strain evidence="20">HYR1</strain>
    </source>
</reference>
<dbReference type="InterPro" id="IPR003595">
    <property type="entry name" value="Tyr_Pase_cat"/>
</dbReference>
<dbReference type="OrthoDB" id="266663at2759"/>
<sequence>MTSNFLSSNGTMNNDDQDLIGSASEFIKDRLYFASLRSKPRSTINTHYFTIDDELVYENFYADFGPLNLAMLYRYCIRLNKKLKSASLARKKIVHYTSIDQRKRANAAYLIASYAIIYLKRTPEEAYKPLVGGSNPPFLPFRDASFSGSTYNLTLLDCLNGLYKALLNGFFNFENFDVDEYEHYEKVENGDLNWVLPGKFLAFCGPHAKSKIENGYPLHAPEAYISYFRKHNVKCIVRLNKKLYDARRFVDAGFQHYDLFFIDGSTPNDQIVKKFIELSENSSGAVAVHCKAGLGRTGTLIACYIMKHFKFTAAETIGWLRICRPGSVIGPQQNFLEEKQSWLWSQGDAYRAKHKSAGIQPINSPIMALNPNKKVNKFKLDENRNELTIENETEDDTEESTEEKEEAFDGTRENSDFNITSTLVNLTRPKSFNIEEGPITQGDRLNAIKANRRHQTKNSPNATNVTFGLSSQAYSASETRRATLMAAQHALNSATGSNLSNSLNKSVSTKNLNKKYTSRCIF</sequence>
<evidence type="ECO:0000256" key="12">
    <source>
        <dbReference type="ARBA" id="ARBA00023273"/>
    </source>
</evidence>
<proteinExistence type="inferred from homology"/>
<organism evidence="20 21">
    <name type="scientific">Brachionus plicatilis</name>
    <name type="common">Marine rotifer</name>
    <name type="synonym">Brachionus muelleri</name>
    <dbReference type="NCBI Taxonomy" id="10195"/>
    <lineage>
        <taxon>Eukaryota</taxon>
        <taxon>Metazoa</taxon>
        <taxon>Spiralia</taxon>
        <taxon>Gnathifera</taxon>
        <taxon>Rotifera</taxon>
        <taxon>Eurotatoria</taxon>
        <taxon>Monogononta</taxon>
        <taxon>Pseudotrocha</taxon>
        <taxon>Ploima</taxon>
        <taxon>Brachionidae</taxon>
        <taxon>Brachionus</taxon>
    </lineage>
</organism>
<dbReference type="InterPro" id="IPR029260">
    <property type="entry name" value="DSPn"/>
</dbReference>
<comment type="catalytic activity">
    <reaction evidence="15">
        <text>O-phospho-L-seryl-[protein] + H2O = L-seryl-[protein] + phosphate</text>
        <dbReference type="Rhea" id="RHEA:20629"/>
        <dbReference type="Rhea" id="RHEA-COMP:9863"/>
        <dbReference type="Rhea" id="RHEA-COMP:11604"/>
        <dbReference type="ChEBI" id="CHEBI:15377"/>
        <dbReference type="ChEBI" id="CHEBI:29999"/>
        <dbReference type="ChEBI" id="CHEBI:43474"/>
        <dbReference type="ChEBI" id="CHEBI:83421"/>
        <dbReference type="EC" id="3.1.3.16"/>
    </reaction>
</comment>
<gene>
    <name evidence="20" type="ORF">BpHYR1_002513</name>
</gene>
<evidence type="ECO:0000313" key="21">
    <source>
        <dbReference type="Proteomes" id="UP000276133"/>
    </source>
</evidence>
<dbReference type="PROSITE" id="PS50056">
    <property type="entry name" value="TYR_PHOSPHATASE_2"/>
    <property type="match status" value="1"/>
</dbReference>
<evidence type="ECO:0000256" key="5">
    <source>
        <dbReference type="ARBA" id="ARBA00022490"/>
    </source>
</evidence>
<dbReference type="GO" id="GO:0051301">
    <property type="term" value="P:cell division"/>
    <property type="evidence" value="ECO:0007669"/>
    <property type="project" value="UniProtKB-KW"/>
</dbReference>
<evidence type="ECO:0000256" key="4">
    <source>
        <dbReference type="ARBA" id="ARBA00007315"/>
    </source>
</evidence>
<evidence type="ECO:0000256" key="8">
    <source>
        <dbReference type="ARBA" id="ARBA00022801"/>
    </source>
</evidence>
<dbReference type="EC" id="3.1.3.48" evidence="20"/>
<keyword evidence="21" id="KW-1185">Reference proteome</keyword>
<dbReference type="SUPFAM" id="SSF52799">
    <property type="entry name" value="(Phosphotyrosine protein) phosphatases II"/>
    <property type="match status" value="2"/>
</dbReference>
<dbReference type="EC" id="3.1.3.16" evidence="20"/>
<keyword evidence="5" id="KW-0963">Cytoplasm</keyword>
<keyword evidence="10" id="KW-0206">Cytoskeleton</keyword>
<dbReference type="FunFam" id="3.90.190.10:FF:000006">
    <property type="entry name" value="Dual specificity protein phosphatase CDC14B"/>
    <property type="match status" value="1"/>
</dbReference>
<dbReference type="PANTHER" id="PTHR23339">
    <property type="entry name" value="TYROSINE SPECIFIC PROTEIN PHOSPHATASE AND DUAL SPECIFICITY PROTEIN PHOSPHATASE"/>
    <property type="match status" value="1"/>
</dbReference>
<evidence type="ECO:0000256" key="17">
    <source>
        <dbReference type="SAM" id="MobiDB-lite"/>
    </source>
</evidence>